<gene>
    <name evidence="2" type="ORF">POL67_42750</name>
</gene>
<accession>A0ABT5F233</accession>
<feature type="transmembrane region" description="Helical" evidence="1">
    <location>
        <begin position="158"/>
        <end position="177"/>
    </location>
</feature>
<evidence type="ECO:0000313" key="2">
    <source>
        <dbReference type="EMBL" id="MDC0748125.1"/>
    </source>
</evidence>
<dbReference type="RefSeq" id="WP_271926919.1">
    <property type="nucleotide sequence ID" value="NZ_JAQNDO010000001.1"/>
</dbReference>
<keyword evidence="1" id="KW-0812">Transmembrane</keyword>
<comment type="caution">
    <text evidence="2">The sequence shown here is derived from an EMBL/GenBank/DDBJ whole genome shotgun (WGS) entry which is preliminary data.</text>
</comment>
<evidence type="ECO:0000313" key="3">
    <source>
        <dbReference type="Proteomes" id="UP001221411"/>
    </source>
</evidence>
<dbReference type="EMBL" id="JAQNDO010000001">
    <property type="protein sequence ID" value="MDC0748125.1"/>
    <property type="molecule type" value="Genomic_DNA"/>
</dbReference>
<evidence type="ECO:0000256" key="1">
    <source>
        <dbReference type="SAM" id="Phobius"/>
    </source>
</evidence>
<organism evidence="2 3">
    <name type="scientific">Polyangium mundeleinium</name>
    <dbReference type="NCBI Taxonomy" id="2995306"/>
    <lineage>
        <taxon>Bacteria</taxon>
        <taxon>Pseudomonadati</taxon>
        <taxon>Myxococcota</taxon>
        <taxon>Polyangia</taxon>
        <taxon>Polyangiales</taxon>
        <taxon>Polyangiaceae</taxon>
        <taxon>Polyangium</taxon>
    </lineage>
</organism>
<keyword evidence="1" id="KW-0472">Membrane</keyword>
<dbReference type="Proteomes" id="UP001221411">
    <property type="component" value="Unassembled WGS sequence"/>
</dbReference>
<sequence length="195" mass="19819">MATMDDLDKLPPNLAWQHDGHVTELVLSSVADGEAGIVPADALSHLDGCDHCAQRLGAEALLSAHAGELLAELAEPSFAPVKVPVKVPSAAVAKAPASVRGLATLPKRAVFGALLLAALGALPAILDQIARVPSLVGTIGRTVLMLARSAEVVSKSDVFPTLAFAASAVLMISGLVVSRISRPGSSNDLAQEGGV</sequence>
<feature type="transmembrane region" description="Helical" evidence="1">
    <location>
        <begin position="109"/>
        <end position="126"/>
    </location>
</feature>
<evidence type="ECO:0008006" key="4">
    <source>
        <dbReference type="Google" id="ProtNLM"/>
    </source>
</evidence>
<keyword evidence="3" id="KW-1185">Reference proteome</keyword>
<protein>
    <recommendedName>
        <fullName evidence="4">Zinc-finger domain-containing protein</fullName>
    </recommendedName>
</protein>
<reference evidence="2 3" key="1">
    <citation type="submission" date="2022-11" db="EMBL/GenBank/DDBJ databases">
        <title>Minimal conservation of predation-associated metabolite biosynthetic gene clusters underscores biosynthetic potential of Myxococcota including descriptions for ten novel species: Archangium lansinium sp. nov., Myxococcus landrumus sp. nov., Nannocystis bai.</title>
        <authorList>
            <person name="Ahearne A."/>
            <person name="Stevens C."/>
            <person name="Dowd S."/>
        </authorList>
    </citation>
    <scope>NUCLEOTIDE SEQUENCE [LARGE SCALE GENOMIC DNA]</scope>
    <source>
        <strain evidence="2 3">RJM3</strain>
    </source>
</reference>
<keyword evidence="1" id="KW-1133">Transmembrane helix</keyword>
<name>A0ABT5F233_9BACT</name>
<proteinExistence type="predicted"/>